<evidence type="ECO:0000256" key="2">
    <source>
        <dbReference type="ARBA" id="ARBA00022771"/>
    </source>
</evidence>
<accession>A0A9K3ISQ9</accession>
<dbReference type="EMBL" id="MNCJ02000321">
    <property type="protein sequence ID" value="KAF5802212.1"/>
    <property type="molecule type" value="Genomic_DNA"/>
</dbReference>
<dbReference type="PROSITE" id="PS50966">
    <property type="entry name" value="ZF_SWIM"/>
    <property type="match status" value="1"/>
</dbReference>
<reference evidence="7" key="1">
    <citation type="journal article" date="2017" name="Nature">
        <title>The sunflower genome provides insights into oil metabolism, flowering and Asterid evolution.</title>
        <authorList>
            <person name="Badouin H."/>
            <person name="Gouzy J."/>
            <person name="Grassa C.J."/>
            <person name="Murat F."/>
            <person name="Staton S.E."/>
            <person name="Cottret L."/>
            <person name="Lelandais-Briere C."/>
            <person name="Owens G.L."/>
            <person name="Carrere S."/>
            <person name="Mayjonade B."/>
            <person name="Legrand L."/>
            <person name="Gill N."/>
            <person name="Kane N.C."/>
            <person name="Bowers J.E."/>
            <person name="Hubner S."/>
            <person name="Bellec A."/>
            <person name="Berard A."/>
            <person name="Berges H."/>
            <person name="Blanchet N."/>
            <person name="Boniface M.C."/>
            <person name="Brunel D."/>
            <person name="Catrice O."/>
            <person name="Chaidir N."/>
            <person name="Claudel C."/>
            <person name="Donnadieu C."/>
            <person name="Faraut T."/>
            <person name="Fievet G."/>
            <person name="Helmstetter N."/>
            <person name="King M."/>
            <person name="Knapp S.J."/>
            <person name="Lai Z."/>
            <person name="Le Paslier M.C."/>
            <person name="Lippi Y."/>
            <person name="Lorenzon L."/>
            <person name="Mandel J.R."/>
            <person name="Marage G."/>
            <person name="Marchand G."/>
            <person name="Marquand E."/>
            <person name="Bret-Mestries E."/>
            <person name="Morien E."/>
            <person name="Nambeesan S."/>
            <person name="Nguyen T."/>
            <person name="Pegot-Espagnet P."/>
            <person name="Pouilly N."/>
            <person name="Raftis F."/>
            <person name="Sallet E."/>
            <person name="Schiex T."/>
            <person name="Thomas J."/>
            <person name="Vandecasteele C."/>
            <person name="Vares D."/>
            <person name="Vear F."/>
            <person name="Vautrin S."/>
            <person name="Crespi M."/>
            <person name="Mangin B."/>
            <person name="Burke J.M."/>
            <person name="Salse J."/>
            <person name="Munos S."/>
            <person name="Vincourt P."/>
            <person name="Rieseberg L.H."/>
            <person name="Langlade N.B."/>
        </authorList>
    </citation>
    <scope>NUCLEOTIDE SEQUENCE</scope>
    <source>
        <tissue evidence="7">Leaves</tissue>
    </source>
</reference>
<keyword evidence="3" id="KW-0862">Zinc</keyword>
<organism evidence="7 8">
    <name type="scientific">Helianthus annuus</name>
    <name type="common">Common sunflower</name>
    <dbReference type="NCBI Taxonomy" id="4232"/>
    <lineage>
        <taxon>Eukaryota</taxon>
        <taxon>Viridiplantae</taxon>
        <taxon>Streptophyta</taxon>
        <taxon>Embryophyta</taxon>
        <taxon>Tracheophyta</taxon>
        <taxon>Spermatophyta</taxon>
        <taxon>Magnoliopsida</taxon>
        <taxon>eudicotyledons</taxon>
        <taxon>Gunneridae</taxon>
        <taxon>Pentapetalae</taxon>
        <taxon>asterids</taxon>
        <taxon>campanulids</taxon>
        <taxon>Asterales</taxon>
        <taxon>Asteraceae</taxon>
        <taxon>Asteroideae</taxon>
        <taxon>Heliantheae alliance</taxon>
        <taxon>Heliantheae</taxon>
        <taxon>Helianthus</taxon>
    </lineage>
</organism>
<feature type="domain" description="SWIM-type" evidence="6">
    <location>
        <begin position="402"/>
        <end position="434"/>
    </location>
</feature>
<evidence type="ECO:0000256" key="1">
    <source>
        <dbReference type="ARBA" id="ARBA00022723"/>
    </source>
</evidence>
<reference evidence="7" key="2">
    <citation type="submission" date="2020-06" db="EMBL/GenBank/DDBJ databases">
        <title>Helianthus annuus Genome sequencing and assembly Release 2.</title>
        <authorList>
            <person name="Gouzy J."/>
            <person name="Langlade N."/>
            <person name="Munos S."/>
        </authorList>
    </citation>
    <scope>NUCLEOTIDE SEQUENCE</scope>
    <source>
        <tissue evidence="7">Leaves</tissue>
    </source>
</reference>
<dbReference type="InterPro" id="IPR007527">
    <property type="entry name" value="Znf_SWIM"/>
</dbReference>
<dbReference type="AlphaFoldDB" id="A0A9K3ISQ9"/>
<dbReference type="SMART" id="SM00575">
    <property type="entry name" value="ZnF_PMZ"/>
    <property type="match status" value="1"/>
</dbReference>
<dbReference type="OrthoDB" id="1939383at2759"/>
<dbReference type="InterPro" id="IPR006564">
    <property type="entry name" value="Znf_PMZ"/>
</dbReference>
<evidence type="ECO:0000313" key="8">
    <source>
        <dbReference type="Proteomes" id="UP000215914"/>
    </source>
</evidence>
<evidence type="ECO:0000259" key="6">
    <source>
        <dbReference type="PROSITE" id="PS50966"/>
    </source>
</evidence>
<feature type="region of interest" description="Disordered" evidence="5">
    <location>
        <begin position="481"/>
        <end position="510"/>
    </location>
</feature>
<dbReference type="PANTHER" id="PTHR31973:SF190">
    <property type="entry name" value="MULE TRANSPOSASE DOMAIN-CONTAINING PROTEIN"/>
    <property type="match status" value="1"/>
</dbReference>
<dbReference type="Gramene" id="mRNA:HanXRQr2_Chr06g0256931">
    <property type="protein sequence ID" value="mRNA:HanXRQr2_Chr06g0256931"/>
    <property type="gene ID" value="HanXRQr2_Chr06g0256931"/>
</dbReference>
<comment type="caution">
    <text evidence="7">The sequence shown here is derived from an EMBL/GenBank/DDBJ whole genome shotgun (WGS) entry which is preliminary data.</text>
</comment>
<protein>
    <submittedName>
        <fullName evidence="7">Transcription factor interactor and regulator CCHC(Zn) family</fullName>
    </submittedName>
</protein>
<feature type="region of interest" description="Disordered" evidence="5">
    <location>
        <begin position="168"/>
        <end position="221"/>
    </location>
</feature>
<dbReference type="InterPro" id="IPR058594">
    <property type="entry name" value="PB1-like_dom_pln"/>
</dbReference>
<dbReference type="GO" id="GO:0008270">
    <property type="term" value="F:zinc ion binding"/>
    <property type="evidence" value="ECO:0007669"/>
    <property type="project" value="UniProtKB-KW"/>
</dbReference>
<name>A0A9K3ISQ9_HELAN</name>
<feature type="compositionally biased region" description="Acidic residues" evidence="5">
    <location>
        <begin position="196"/>
        <end position="221"/>
    </location>
</feature>
<dbReference type="Pfam" id="PF04434">
    <property type="entry name" value="SWIM"/>
    <property type="match status" value="1"/>
</dbReference>
<proteinExistence type="predicted"/>
<dbReference type="PANTHER" id="PTHR31973">
    <property type="entry name" value="POLYPROTEIN, PUTATIVE-RELATED"/>
    <property type="match status" value="1"/>
</dbReference>
<keyword evidence="2 4" id="KW-0863">Zinc-finger</keyword>
<dbReference type="Pfam" id="PF26130">
    <property type="entry name" value="PB1-like"/>
    <property type="match status" value="1"/>
</dbReference>
<evidence type="ECO:0000313" key="7">
    <source>
        <dbReference type="EMBL" id="KAF5802212.1"/>
    </source>
</evidence>
<dbReference type="Proteomes" id="UP000215914">
    <property type="component" value="Unassembled WGS sequence"/>
</dbReference>
<evidence type="ECO:0000256" key="3">
    <source>
        <dbReference type="ARBA" id="ARBA00022833"/>
    </source>
</evidence>
<feature type="compositionally biased region" description="Basic residues" evidence="5">
    <location>
        <begin position="484"/>
        <end position="500"/>
    </location>
</feature>
<feature type="compositionally biased region" description="Gly residues" evidence="5">
    <location>
        <begin position="179"/>
        <end position="195"/>
    </location>
</feature>
<evidence type="ECO:0000256" key="4">
    <source>
        <dbReference type="PROSITE-ProRule" id="PRU00325"/>
    </source>
</evidence>
<keyword evidence="8" id="KW-1185">Reference proteome</keyword>
<sequence length="544" mass="61750">MIEEFKLWIMRHPGTHFDPIQAYGQNPSIFTLRINHGGWFTSSPGRRYFDGEVSFIDWVDEDKFSVHELNDMMVKIGYPLDEKIYYHFMIPDQDLDYGLRAVGNDSDVSNMLQYVQKFKVIDLYTEHWMTTLDNHFQSPCKVVIQELNDEQGPANQVRRTLAIQWYKNDDKGSSEGGASSKGGDGAKGSAGSEGGEGVEDSATSEDSDGSEGSDDSDDSDFLVDEENAIDHYEVDMQNFRAAVDMNFDEEALANQTEDAEHIDDFDLDNFDSLSDEENDTTLKKKLREHRKKKRHGNVLVAERFYVGQQFADREQIKKLVKTHAIETRRQLKVVRNDLGRFRVICEGVIMVGGAKRKVQNSGGSHKKNQIPCCPWILHVSNPNNEGTWVVKTNVSRGIYDQCVVNINQRNCTCRKWELTGLPCRHLVAVIWNMTQHGQDVGIPESWVSEVYWIETWKKVYANTIDGVNGVVMWTPSQCPTTLRPPKHHKQVGRPKKKRKKSAEELSEPIVKNGKMIRVGSTVTCTKCKGKGHNQRSCKGDAGHS</sequence>
<evidence type="ECO:0000256" key="5">
    <source>
        <dbReference type="SAM" id="MobiDB-lite"/>
    </source>
</evidence>
<keyword evidence="1" id="KW-0479">Metal-binding</keyword>
<gene>
    <name evidence="7" type="ORF">HanXRQr2_Chr06g0256931</name>
</gene>